<evidence type="ECO:0000313" key="9">
    <source>
        <dbReference type="Proteomes" id="UP000662783"/>
    </source>
</evidence>
<reference evidence="8" key="1">
    <citation type="submission" date="2021-02" db="EMBL/GenBank/DDBJ databases">
        <title>Fulvivirga sp. S481 isolated from sea water.</title>
        <authorList>
            <person name="Bae S.S."/>
            <person name="Baek K."/>
        </authorList>
    </citation>
    <scope>NUCLEOTIDE SEQUENCE</scope>
    <source>
        <strain evidence="8">S481</strain>
    </source>
</reference>
<keyword evidence="5" id="KW-0804">Transcription</keyword>
<dbReference type="InterPro" id="IPR013249">
    <property type="entry name" value="RNA_pol_sigma70_r4_t2"/>
</dbReference>
<dbReference type="PANTHER" id="PTHR43133">
    <property type="entry name" value="RNA POLYMERASE ECF-TYPE SIGMA FACTO"/>
    <property type="match status" value="1"/>
</dbReference>
<evidence type="ECO:0000313" key="8">
    <source>
        <dbReference type="EMBL" id="QSE97444.1"/>
    </source>
</evidence>
<dbReference type="InterPro" id="IPR013325">
    <property type="entry name" value="RNA_pol_sigma_r2"/>
</dbReference>
<dbReference type="InterPro" id="IPR036388">
    <property type="entry name" value="WH-like_DNA-bd_sf"/>
</dbReference>
<dbReference type="KEGG" id="fuv:JR347_17980"/>
<dbReference type="CDD" id="cd06171">
    <property type="entry name" value="Sigma70_r4"/>
    <property type="match status" value="1"/>
</dbReference>
<keyword evidence="9" id="KW-1185">Reference proteome</keyword>
<feature type="domain" description="RNA polymerase sigma-70 region 2" evidence="6">
    <location>
        <begin position="26"/>
        <end position="92"/>
    </location>
</feature>
<evidence type="ECO:0000256" key="3">
    <source>
        <dbReference type="ARBA" id="ARBA00023082"/>
    </source>
</evidence>
<dbReference type="RefSeq" id="WP_205721955.1">
    <property type="nucleotide sequence ID" value="NZ_CP070608.1"/>
</dbReference>
<name>A0A974WGI4_9BACT</name>
<evidence type="ECO:0000256" key="4">
    <source>
        <dbReference type="ARBA" id="ARBA00023125"/>
    </source>
</evidence>
<dbReference type="GO" id="GO:0016987">
    <property type="term" value="F:sigma factor activity"/>
    <property type="evidence" value="ECO:0007669"/>
    <property type="project" value="UniProtKB-KW"/>
</dbReference>
<dbReference type="NCBIfam" id="TIGR02937">
    <property type="entry name" value="sigma70-ECF"/>
    <property type="match status" value="1"/>
</dbReference>
<dbReference type="InterPro" id="IPR013324">
    <property type="entry name" value="RNA_pol_sigma_r3/r4-like"/>
</dbReference>
<accession>A0A974WGI4</accession>
<feature type="domain" description="RNA polymerase sigma factor 70 region 4 type 2" evidence="7">
    <location>
        <begin position="115"/>
        <end position="165"/>
    </location>
</feature>
<dbReference type="InterPro" id="IPR039425">
    <property type="entry name" value="RNA_pol_sigma-70-like"/>
</dbReference>
<dbReference type="PANTHER" id="PTHR43133:SF8">
    <property type="entry name" value="RNA POLYMERASE SIGMA FACTOR HI_1459-RELATED"/>
    <property type="match status" value="1"/>
</dbReference>
<evidence type="ECO:0000259" key="6">
    <source>
        <dbReference type="Pfam" id="PF04542"/>
    </source>
</evidence>
<keyword evidence="3" id="KW-0731">Sigma factor</keyword>
<dbReference type="Pfam" id="PF08281">
    <property type="entry name" value="Sigma70_r4_2"/>
    <property type="match status" value="1"/>
</dbReference>
<proteinExistence type="inferred from homology"/>
<dbReference type="SUPFAM" id="SSF88659">
    <property type="entry name" value="Sigma3 and sigma4 domains of RNA polymerase sigma factors"/>
    <property type="match status" value="1"/>
</dbReference>
<evidence type="ECO:0000256" key="1">
    <source>
        <dbReference type="ARBA" id="ARBA00010641"/>
    </source>
</evidence>
<dbReference type="SUPFAM" id="SSF88946">
    <property type="entry name" value="Sigma2 domain of RNA polymerase sigma factors"/>
    <property type="match status" value="1"/>
</dbReference>
<sequence>MRESKVFDELLIIRCNEGDQKAFELLVKRWNKKLLAFTYRYVKDFEVSKDIVQDSWVSIFNAMHKLKEPAKFHSWAFRITYNKIIDQFKKSQKDHDIRASEEIQHPNEESEQPDVRTYLNKLPPEQKTVLTLFYLEELSIMDISKVLDIPIGTVKSRIFYAREKLKEIINKKSYENHG</sequence>
<organism evidence="8 9">
    <name type="scientific">Fulvivirga lutea</name>
    <dbReference type="NCBI Taxonomy" id="2810512"/>
    <lineage>
        <taxon>Bacteria</taxon>
        <taxon>Pseudomonadati</taxon>
        <taxon>Bacteroidota</taxon>
        <taxon>Cytophagia</taxon>
        <taxon>Cytophagales</taxon>
        <taxon>Fulvivirgaceae</taxon>
        <taxon>Fulvivirga</taxon>
    </lineage>
</organism>
<evidence type="ECO:0000256" key="2">
    <source>
        <dbReference type="ARBA" id="ARBA00023015"/>
    </source>
</evidence>
<evidence type="ECO:0000256" key="5">
    <source>
        <dbReference type="ARBA" id="ARBA00023163"/>
    </source>
</evidence>
<comment type="similarity">
    <text evidence="1">Belongs to the sigma-70 factor family. ECF subfamily.</text>
</comment>
<dbReference type="Gene3D" id="1.10.10.10">
    <property type="entry name" value="Winged helix-like DNA-binding domain superfamily/Winged helix DNA-binding domain"/>
    <property type="match status" value="1"/>
</dbReference>
<dbReference type="Proteomes" id="UP000662783">
    <property type="component" value="Chromosome"/>
</dbReference>
<gene>
    <name evidence="8" type="ORF">JR347_17980</name>
</gene>
<dbReference type="Gene3D" id="1.10.1740.10">
    <property type="match status" value="1"/>
</dbReference>
<dbReference type="InterPro" id="IPR014284">
    <property type="entry name" value="RNA_pol_sigma-70_dom"/>
</dbReference>
<dbReference type="AlphaFoldDB" id="A0A974WGI4"/>
<dbReference type="GO" id="GO:0003677">
    <property type="term" value="F:DNA binding"/>
    <property type="evidence" value="ECO:0007669"/>
    <property type="project" value="UniProtKB-KW"/>
</dbReference>
<keyword evidence="4" id="KW-0238">DNA-binding</keyword>
<evidence type="ECO:0000259" key="7">
    <source>
        <dbReference type="Pfam" id="PF08281"/>
    </source>
</evidence>
<keyword evidence="2" id="KW-0805">Transcription regulation</keyword>
<dbReference type="EMBL" id="CP070608">
    <property type="protein sequence ID" value="QSE97444.1"/>
    <property type="molecule type" value="Genomic_DNA"/>
</dbReference>
<dbReference type="GO" id="GO:0006352">
    <property type="term" value="P:DNA-templated transcription initiation"/>
    <property type="evidence" value="ECO:0007669"/>
    <property type="project" value="InterPro"/>
</dbReference>
<dbReference type="Pfam" id="PF04542">
    <property type="entry name" value="Sigma70_r2"/>
    <property type="match status" value="1"/>
</dbReference>
<dbReference type="InterPro" id="IPR007627">
    <property type="entry name" value="RNA_pol_sigma70_r2"/>
</dbReference>
<protein>
    <submittedName>
        <fullName evidence="8">RNA polymerase sigma factor</fullName>
    </submittedName>
</protein>